<dbReference type="OrthoDB" id="774923at2759"/>
<dbReference type="EMBL" id="JAGGNH010000002">
    <property type="protein sequence ID" value="KAJ0983700.1"/>
    <property type="molecule type" value="Genomic_DNA"/>
</dbReference>
<feature type="region of interest" description="Disordered" evidence="2">
    <location>
        <begin position="202"/>
        <end position="240"/>
    </location>
</feature>
<dbReference type="GO" id="GO:0005880">
    <property type="term" value="C:nuclear microtubule"/>
    <property type="evidence" value="ECO:0007669"/>
    <property type="project" value="TreeGrafter"/>
</dbReference>
<feature type="compositionally biased region" description="Basic and acidic residues" evidence="2">
    <location>
        <begin position="226"/>
        <end position="237"/>
    </location>
</feature>
<accession>A0A9D5HNU5</accession>
<protein>
    <recommendedName>
        <fullName evidence="5">QWRF motif-containing protein 3</fullName>
    </recommendedName>
</protein>
<feature type="compositionally biased region" description="Basic and acidic residues" evidence="2">
    <location>
        <begin position="73"/>
        <end position="83"/>
    </location>
</feature>
<feature type="compositionally biased region" description="Basic and acidic residues" evidence="2">
    <location>
        <begin position="104"/>
        <end position="140"/>
    </location>
</feature>
<dbReference type="GO" id="GO:0005737">
    <property type="term" value="C:cytoplasm"/>
    <property type="evidence" value="ECO:0007669"/>
    <property type="project" value="TreeGrafter"/>
</dbReference>
<dbReference type="PANTHER" id="PTHR31807:SF31">
    <property type="entry name" value="QWRF MOTIF PROTEIN (DUF566)-RELATED"/>
    <property type="match status" value="1"/>
</dbReference>
<evidence type="ECO:0000313" key="4">
    <source>
        <dbReference type="Proteomes" id="UP001085076"/>
    </source>
</evidence>
<comment type="caution">
    <text evidence="3">The sequence shown here is derived from an EMBL/GenBank/DDBJ whole genome shotgun (WGS) entry which is preliminary data.</text>
</comment>
<comment type="similarity">
    <text evidence="1">Belongs to the QWRF family.</text>
</comment>
<reference evidence="3" key="1">
    <citation type="submission" date="2021-03" db="EMBL/GenBank/DDBJ databases">
        <authorList>
            <person name="Li Z."/>
            <person name="Yang C."/>
        </authorList>
    </citation>
    <scope>NUCLEOTIDE SEQUENCE</scope>
    <source>
        <strain evidence="3">Dzin_1.0</strain>
        <tissue evidence="3">Leaf</tissue>
    </source>
</reference>
<feature type="region of interest" description="Disordered" evidence="2">
    <location>
        <begin position="286"/>
        <end position="305"/>
    </location>
</feature>
<feature type="compositionally biased region" description="Polar residues" evidence="2">
    <location>
        <begin position="322"/>
        <end position="334"/>
    </location>
</feature>
<dbReference type="AlphaFoldDB" id="A0A9D5HNU5"/>
<feature type="region of interest" description="Disordered" evidence="2">
    <location>
        <begin position="1"/>
        <end position="176"/>
    </location>
</feature>
<gene>
    <name evidence="3" type="ORF">J5N97_011955</name>
</gene>
<dbReference type="InterPro" id="IPR007573">
    <property type="entry name" value="QWRF"/>
</dbReference>
<evidence type="ECO:0000313" key="3">
    <source>
        <dbReference type="EMBL" id="KAJ0983700.1"/>
    </source>
</evidence>
<keyword evidence="4" id="KW-1185">Reference proteome</keyword>
<evidence type="ECO:0008006" key="5">
    <source>
        <dbReference type="Google" id="ProtNLM"/>
    </source>
</evidence>
<organism evidence="3 4">
    <name type="scientific">Dioscorea zingiberensis</name>
    <dbReference type="NCBI Taxonomy" id="325984"/>
    <lineage>
        <taxon>Eukaryota</taxon>
        <taxon>Viridiplantae</taxon>
        <taxon>Streptophyta</taxon>
        <taxon>Embryophyta</taxon>
        <taxon>Tracheophyta</taxon>
        <taxon>Spermatophyta</taxon>
        <taxon>Magnoliopsida</taxon>
        <taxon>Liliopsida</taxon>
        <taxon>Dioscoreales</taxon>
        <taxon>Dioscoreaceae</taxon>
        <taxon>Dioscorea</taxon>
    </lineage>
</organism>
<dbReference type="PANTHER" id="PTHR31807">
    <property type="entry name" value="AUGMIN FAMILY MEMBER"/>
    <property type="match status" value="1"/>
</dbReference>
<name>A0A9D5HNU5_9LILI</name>
<sequence length="553" mass="60505">MEKHHRTGSRESLPLDSSRNLSPLRRKSIPIEAPTSRKPRPPSSSDELPTAPTRGLWPSSSSFRRSGTLADHLGNDRLSDLAHRRPPPSHTPPEPPISISRQRSSSEFRRLDEERSSRDELEHDKEDRKIKKKSSKENHRPIGGSMRYIGNKLLFPRSSSKPDSPPSSTSSVPTAARISVDENALASSRRKSDFLLDIPSFESERSDNSNRIPNPRAPRPNRNIYHHNDDKNQESKSAEMNPTMKLAPPAIRRTSSGSAWALSAGRRSGSPPLVDGNARPAAAGLRSFSNLRPPSPGKGKGGGGSVGNILSLGLDLFRKKSGSPTLTPTSSFGNGSPGMAAGEAGHHFKMAHNRLMQWRFVNARSDASRRAKGAVAQSVLIGAWAALSKLQISVAQKQLQLHKEKLGLKINTILSYQVKLLDRWNDSDRQHAAALSTTRDSLQSVVCRLPLIEGAKVDPQILSAALRQTNDLTSTIKTTVGIFSPMVEKTVPLLSELAQVVSEEKSLLEEGSEVLSLISSFQLQEESLKCHLIQLNSVRSIEHLQARNAITTA</sequence>
<dbReference type="GO" id="GO:0051225">
    <property type="term" value="P:spindle assembly"/>
    <property type="evidence" value="ECO:0007669"/>
    <property type="project" value="TreeGrafter"/>
</dbReference>
<reference evidence="3" key="2">
    <citation type="journal article" date="2022" name="Hortic Res">
        <title>The genome of Dioscorea zingiberensis sheds light on the biosynthesis, origin and evolution of the medicinally important diosgenin saponins.</title>
        <authorList>
            <person name="Li Y."/>
            <person name="Tan C."/>
            <person name="Li Z."/>
            <person name="Guo J."/>
            <person name="Li S."/>
            <person name="Chen X."/>
            <person name="Wang C."/>
            <person name="Dai X."/>
            <person name="Yang H."/>
            <person name="Song W."/>
            <person name="Hou L."/>
            <person name="Xu J."/>
            <person name="Tong Z."/>
            <person name="Xu A."/>
            <person name="Yuan X."/>
            <person name="Wang W."/>
            <person name="Yang Q."/>
            <person name="Chen L."/>
            <person name="Sun Z."/>
            <person name="Wang K."/>
            <person name="Pan B."/>
            <person name="Chen J."/>
            <person name="Bao Y."/>
            <person name="Liu F."/>
            <person name="Qi X."/>
            <person name="Gang D.R."/>
            <person name="Wen J."/>
            <person name="Li J."/>
        </authorList>
    </citation>
    <scope>NUCLEOTIDE SEQUENCE</scope>
    <source>
        <strain evidence="3">Dzin_1.0</strain>
    </source>
</reference>
<feature type="compositionally biased region" description="Low complexity" evidence="2">
    <location>
        <begin position="156"/>
        <end position="173"/>
    </location>
</feature>
<evidence type="ECO:0000256" key="2">
    <source>
        <dbReference type="SAM" id="MobiDB-lite"/>
    </source>
</evidence>
<evidence type="ECO:0000256" key="1">
    <source>
        <dbReference type="ARBA" id="ARBA00010016"/>
    </source>
</evidence>
<dbReference type="GO" id="GO:0008017">
    <property type="term" value="F:microtubule binding"/>
    <property type="evidence" value="ECO:0007669"/>
    <property type="project" value="TreeGrafter"/>
</dbReference>
<dbReference type="Pfam" id="PF04484">
    <property type="entry name" value="QWRF"/>
    <property type="match status" value="1"/>
</dbReference>
<dbReference type="Proteomes" id="UP001085076">
    <property type="component" value="Miscellaneous, Linkage group lg02"/>
</dbReference>
<proteinExistence type="inferred from homology"/>
<feature type="region of interest" description="Disordered" evidence="2">
    <location>
        <begin position="321"/>
        <end position="340"/>
    </location>
</feature>